<name>A0AAE4ANI4_9BACT</name>
<feature type="compositionally biased region" description="Basic and acidic residues" evidence="1">
    <location>
        <begin position="151"/>
        <end position="161"/>
    </location>
</feature>
<feature type="compositionally biased region" description="Pro residues" evidence="1">
    <location>
        <begin position="106"/>
        <end position="147"/>
    </location>
</feature>
<feature type="compositionally biased region" description="Low complexity" evidence="1">
    <location>
        <begin position="162"/>
        <end position="181"/>
    </location>
</feature>
<keyword evidence="2" id="KW-1133">Transmembrane helix</keyword>
<dbReference type="AlphaFoldDB" id="A0AAE4ANI4"/>
<accession>A0AAE4ANI4</accession>
<feature type="transmembrane region" description="Helical" evidence="2">
    <location>
        <begin position="12"/>
        <end position="35"/>
    </location>
</feature>
<reference evidence="3" key="1">
    <citation type="submission" date="2023-07" db="EMBL/GenBank/DDBJ databases">
        <title>Genomic Encyclopedia of Type Strains, Phase IV (KMG-IV): sequencing the most valuable type-strain genomes for metagenomic binning, comparative biology and taxonomic classification.</title>
        <authorList>
            <person name="Goeker M."/>
        </authorList>
    </citation>
    <scope>NUCLEOTIDE SEQUENCE</scope>
    <source>
        <strain evidence="3">DSM 24202</strain>
    </source>
</reference>
<dbReference type="Pfam" id="PF13103">
    <property type="entry name" value="TonB_2"/>
    <property type="match status" value="1"/>
</dbReference>
<gene>
    <name evidence="3" type="ORF">J3R75_001557</name>
</gene>
<proteinExistence type="predicted"/>
<comment type="caution">
    <text evidence="3">The sequence shown here is derived from an EMBL/GenBank/DDBJ whole genome shotgun (WGS) entry which is preliminary data.</text>
</comment>
<keyword evidence="4" id="KW-1185">Reference proteome</keyword>
<evidence type="ECO:0000256" key="1">
    <source>
        <dbReference type="SAM" id="MobiDB-lite"/>
    </source>
</evidence>
<evidence type="ECO:0000313" key="3">
    <source>
        <dbReference type="EMBL" id="MDQ0289450.1"/>
    </source>
</evidence>
<keyword evidence="2" id="KW-0812">Transmembrane</keyword>
<evidence type="ECO:0000313" key="4">
    <source>
        <dbReference type="Proteomes" id="UP001238163"/>
    </source>
</evidence>
<feature type="compositionally biased region" description="Basic and acidic residues" evidence="1">
    <location>
        <begin position="68"/>
        <end position="81"/>
    </location>
</feature>
<feature type="compositionally biased region" description="Pro residues" evidence="1">
    <location>
        <begin position="82"/>
        <end position="96"/>
    </location>
</feature>
<keyword evidence="2" id="KW-0472">Membrane</keyword>
<dbReference type="EMBL" id="JAUSVL010000001">
    <property type="protein sequence ID" value="MDQ0289450.1"/>
    <property type="molecule type" value="Genomic_DNA"/>
</dbReference>
<dbReference type="PRINTS" id="PR01217">
    <property type="entry name" value="PRICHEXTENSN"/>
</dbReference>
<protein>
    <submittedName>
        <fullName evidence="3">Outer membrane biosynthesis protein TonB</fullName>
    </submittedName>
</protein>
<evidence type="ECO:0000256" key="2">
    <source>
        <dbReference type="SAM" id="Phobius"/>
    </source>
</evidence>
<feature type="compositionally biased region" description="Low complexity" evidence="1">
    <location>
        <begin position="54"/>
        <end position="66"/>
    </location>
</feature>
<sequence>MMDPEMKTVRSFGAYVASVAIHIGAIAFLFFVAVVTPPKKLETIKVRLLSAAEPEAVPDAPPTVAKPEPPKPEPPKPEPPKPEPVPPKPEPVPPKPESPKPEPPKPEPVPPKPEPVPPKPEPPKPTPVPPKPTPAPPKPTPAPPKPTPAKTHRELLRERLAAAETKTAPSQPTAPRAPSAPRRSESELADAFTRGLPKTTTVPGVSPAAIDAQKEADELNYAEQVVRPLFYARWQQPSRGELQQSWPTPVEVTFTVLANGRVAGWKLTKRSNSDAMNRSVEALLRQMTQLTPFSQVGIRSASLRIVVNMELGARM</sequence>
<organism evidence="3 4">
    <name type="scientific">Oligosphaera ethanolica</name>
    <dbReference type="NCBI Taxonomy" id="760260"/>
    <lineage>
        <taxon>Bacteria</taxon>
        <taxon>Pseudomonadati</taxon>
        <taxon>Lentisphaerota</taxon>
        <taxon>Oligosphaeria</taxon>
        <taxon>Oligosphaerales</taxon>
        <taxon>Oligosphaeraceae</taxon>
        <taxon>Oligosphaera</taxon>
    </lineage>
</organism>
<feature type="region of interest" description="Disordered" evidence="1">
    <location>
        <begin position="54"/>
        <end position="189"/>
    </location>
</feature>
<dbReference type="Gene3D" id="3.30.1150.10">
    <property type="match status" value="1"/>
</dbReference>
<dbReference type="Proteomes" id="UP001238163">
    <property type="component" value="Unassembled WGS sequence"/>
</dbReference>